<keyword evidence="1" id="KW-0732">Signal</keyword>
<organism evidence="2 3">
    <name type="scientific">Coraliomargarita akajimensis (strain DSM 45221 / IAM 15411 / JCM 23193 / KCTC 12865 / 04OKA010-24)</name>
    <dbReference type="NCBI Taxonomy" id="583355"/>
    <lineage>
        <taxon>Bacteria</taxon>
        <taxon>Pseudomonadati</taxon>
        <taxon>Verrucomicrobiota</taxon>
        <taxon>Opitutia</taxon>
        <taxon>Puniceicoccales</taxon>
        <taxon>Coraliomargaritaceae</taxon>
        <taxon>Coraliomargarita</taxon>
    </lineage>
</organism>
<dbReference type="Proteomes" id="UP000000925">
    <property type="component" value="Chromosome"/>
</dbReference>
<dbReference type="AlphaFoldDB" id="D5EQ85"/>
<dbReference type="PROSITE" id="PS51257">
    <property type="entry name" value="PROKAR_LIPOPROTEIN"/>
    <property type="match status" value="1"/>
</dbReference>
<reference evidence="2 3" key="1">
    <citation type="journal article" date="2010" name="Stand. Genomic Sci.">
        <title>Complete genome sequence of Coraliomargarita akajimensis type strain (04OKA010-24).</title>
        <authorList>
            <person name="Mavromatis K."/>
            <person name="Abt B."/>
            <person name="Brambilla E."/>
            <person name="Lapidus A."/>
            <person name="Copeland A."/>
            <person name="Deshpande S."/>
            <person name="Nolan M."/>
            <person name="Lucas S."/>
            <person name="Tice H."/>
            <person name="Cheng J.F."/>
            <person name="Han C."/>
            <person name="Detter J.C."/>
            <person name="Woyke T."/>
            <person name="Goodwin L."/>
            <person name="Pitluck S."/>
            <person name="Held B."/>
            <person name="Brettin T."/>
            <person name="Tapia R."/>
            <person name="Ivanova N."/>
            <person name="Mikhailova N."/>
            <person name="Pati A."/>
            <person name="Liolios K."/>
            <person name="Chen A."/>
            <person name="Palaniappan K."/>
            <person name="Land M."/>
            <person name="Hauser L."/>
            <person name="Chang Y.J."/>
            <person name="Jeffries C.D."/>
            <person name="Rohde M."/>
            <person name="Goker M."/>
            <person name="Bristow J."/>
            <person name="Eisen J.A."/>
            <person name="Markowitz V."/>
            <person name="Hugenholtz P."/>
            <person name="Klenk H.P."/>
            <person name="Kyrpides N.C."/>
        </authorList>
    </citation>
    <scope>NUCLEOTIDE SEQUENCE [LARGE SCALE GENOMIC DNA]</scope>
    <source>
        <strain evidence="3">DSM 45221 / IAM 15411 / JCM 23193 / KCTC 12865</strain>
    </source>
</reference>
<dbReference type="InterPro" id="IPR017853">
    <property type="entry name" value="GH"/>
</dbReference>
<dbReference type="EMBL" id="CP001998">
    <property type="protein sequence ID" value="ADE53853.1"/>
    <property type="molecule type" value="Genomic_DNA"/>
</dbReference>
<dbReference type="HOGENOM" id="CLU_410344_0_0_0"/>
<sequence length="669" mass="74414">MKLYQILPTGLAAACCLTSHADTAASATLNIQPNVVLELRAGPHAISDVDRNRYFRTYHIPGMYSDEQAAILQDLRVSPGRGTGPYFAHSAGDTERAGWNPALNRQFAEYARFYTNADKRYPGAIHALAGGNYPSSDAIKAHGEDVEVDATMLIDHKNGVHPDDFAANVDLIERWIAAIKKAGATPPKYFSPLNEPDAGWKGSPNPPDDHSQFARELALAIKDEHPEVLIAGPSSAWGHPRADWKRWTGSGWERRFIEQVGDIAGAYDIHVYSKEYWAGSPEHSRHFDPAKKQPTPSMYDAFLNGNDYVWDFGKIDAFLDIMYAHHQATWGTPSLPVIITEFGRQGITPQKGPWFNEHAYYLYGSTVTRLWMAFMDRPEVELTVPFILPFSDPGYAQQRGQAMYSQPNYPDDNKLEPTPLLDFYRFYQDFEGIRVPAQWEGIQANNELGHFAIAARHGDELWVLLHNAPARELTLNLDLGDATQQGEARIARMRWEGPEPQDYTDTELEGQWRIDLTAEEVIDPSQLVLAPEETAIVKIPLAAGALSSKRIEERFYSSQTIQPLNQEAVEYHIDLPTKHVTEDATLVVSVSAPKGFQQGTILSATVNGYAQEFDLGIAEGSAQLLAPIRLPIPASKLKAGDNEIVIRLSAGKPWAATIGTVRIDAVRYD</sequence>
<dbReference type="SUPFAM" id="SSF51445">
    <property type="entry name" value="(Trans)glycosidases"/>
    <property type="match status" value="1"/>
</dbReference>
<protein>
    <recommendedName>
        <fullName evidence="4">Beta-agarase</fullName>
    </recommendedName>
</protein>
<evidence type="ECO:0000256" key="1">
    <source>
        <dbReference type="SAM" id="SignalP"/>
    </source>
</evidence>
<evidence type="ECO:0008006" key="4">
    <source>
        <dbReference type="Google" id="ProtNLM"/>
    </source>
</evidence>
<gene>
    <name evidence="2" type="ordered locus">Caka_0829</name>
</gene>
<dbReference type="STRING" id="583355.Caka_0829"/>
<dbReference type="Gene3D" id="2.60.120.1200">
    <property type="match status" value="1"/>
</dbReference>
<dbReference type="Gene3D" id="3.20.20.80">
    <property type="entry name" value="Glycosidases"/>
    <property type="match status" value="1"/>
</dbReference>
<feature type="chain" id="PRO_5003071701" description="Beta-agarase" evidence="1">
    <location>
        <begin position="22"/>
        <end position="669"/>
    </location>
</feature>
<dbReference type="eggNOG" id="COG3664">
    <property type="taxonomic scope" value="Bacteria"/>
</dbReference>
<dbReference type="RefSeq" id="WP_013042577.1">
    <property type="nucleotide sequence ID" value="NC_014008.1"/>
</dbReference>
<dbReference type="KEGG" id="caa:Caka_0829"/>
<name>D5EQ85_CORAD</name>
<evidence type="ECO:0000313" key="3">
    <source>
        <dbReference type="Proteomes" id="UP000000925"/>
    </source>
</evidence>
<keyword evidence="3" id="KW-1185">Reference proteome</keyword>
<accession>D5EQ85</accession>
<feature type="signal peptide" evidence="1">
    <location>
        <begin position="1"/>
        <end position="21"/>
    </location>
</feature>
<evidence type="ECO:0000313" key="2">
    <source>
        <dbReference type="EMBL" id="ADE53853.1"/>
    </source>
</evidence>
<dbReference type="OrthoDB" id="9760056at2"/>
<proteinExistence type="predicted"/>